<feature type="non-terminal residue" evidence="2">
    <location>
        <position position="164"/>
    </location>
</feature>
<organism evidence="2 3">
    <name type="scientific">Gigaspora margarita</name>
    <dbReference type="NCBI Taxonomy" id="4874"/>
    <lineage>
        <taxon>Eukaryota</taxon>
        <taxon>Fungi</taxon>
        <taxon>Fungi incertae sedis</taxon>
        <taxon>Mucoromycota</taxon>
        <taxon>Glomeromycotina</taxon>
        <taxon>Glomeromycetes</taxon>
        <taxon>Diversisporales</taxon>
        <taxon>Gigasporaceae</taxon>
        <taxon>Gigaspora</taxon>
    </lineage>
</organism>
<name>A0ABN7UVZ1_GIGMA</name>
<dbReference type="Proteomes" id="UP000789901">
    <property type="component" value="Unassembled WGS sequence"/>
</dbReference>
<comment type="caution">
    <text evidence="2">The sequence shown here is derived from an EMBL/GenBank/DDBJ whole genome shotgun (WGS) entry which is preliminary data.</text>
</comment>
<keyword evidence="1" id="KW-0175">Coiled coil</keyword>
<gene>
    <name evidence="2" type="ORF">GMARGA_LOCUS10738</name>
</gene>
<protein>
    <submittedName>
        <fullName evidence="2">36323_t:CDS:1</fullName>
    </submittedName>
</protein>
<dbReference type="SUPFAM" id="SSF53098">
    <property type="entry name" value="Ribonuclease H-like"/>
    <property type="match status" value="1"/>
</dbReference>
<proteinExistence type="predicted"/>
<dbReference type="EMBL" id="CAJVQB010006080">
    <property type="protein sequence ID" value="CAG8676821.1"/>
    <property type="molecule type" value="Genomic_DNA"/>
</dbReference>
<sequence length="164" mass="19450">MLKQNEQLRKAQKLLKISNQKINENEQEYLYAISDTPTYWNSLYIEEDNIVNLDEESDSQPQNTNNLVEKIKRNLHKPLNHYWDAPLDHSLLLDPYFCKYNSLCIENENITDLPNNEPNKKQMQLFSIMFGSDITQVKNEIDEYLTINQVTATTNPLNWWKNIQ</sequence>
<feature type="coiled-coil region" evidence="1">
    <location>
        <begin position="1"/>
        <end position="28"/>
    </location>
</feature>
<keyword evidence="3" id="KW-1185">Reference proteome</keyword>
<accession>A0ABN7UVZ1</accession>
<evidence type="ECO:0000313" key="2">
    <source>
        <dbReference type="EMBL" id="CAG8676821.1"/>
    </source>
</evidence>
<reference evidence="2 3" key="1">
    <citation type="submission" date="2021-06" db="EMBL/GenBank/DDBJ databases">
        <authorList>
            <person name="Kallberg Y."/>
            <person name="Tangrot J."/>
            <person name="Rosling A."/>
        </authorList>
    </citation>
    <scope>NUCLEOTIDE SEQUENCE [LARGE SCALE GENOMIC DNA]</scope>
    <source>
        <strain evidence="2 3">120-4 pot B 10/14</strain>
    </source>
</reference>
<dbReference type="InterPro" id="IPR012337">
    <property type="entry name" value="RNaseH-like_sf"/>
</dbReference>
<evidence type="ECO:0000313" key="3">
    <source>
        <dbReference type="Proteomes" id="UP000789901"/>
    </source>
</evidence>
<evidence type="ECO:0000256" key="1">
    <source>
        <dbReference type="SAM" id="Coils"/>
    </source>
</evidence>